<evidence type="ECO:0000313" key="1">
    <source>
        <dbReference type="EMBL" id="SDH88007.1"/>
    </source>
</evidence>
<evidence type="ECO:0000313" key="2">
    <source>
        <dbReference type="Proteomes" id="UP000217076"/>
    </source>
</evidence>
<dbReference type="EMBL" id="FNCV01000018">
    <property type="protein sequence ID" value="SDH88007.1"/>
    <property type="molecule type" value="Genomic_DNA"/>
</dbReference>
<accession>A0A1G8G0R6</accession>
<name>A0A1G8G0R6_9PROT</name>
<organism evidence="1 2">
    <name type="scientific">Roseospirillum parvum</name>
    <dbReference type="NCBI Taxonomy" id="83401"/>
    <lineage>
        <taxon>Bacteria</taxon>
        <taxon>Pseudomonadati</taxon>
        <taxon>Pseudomonadota</taxon>
        <taxon>Alphaproteobacteria</taxon>
        <taxon>Rhodospirillales</taxon>
        <taxon>Rhodospirillaceae</taxon>
        <taxon>Roseospirillum</taxon>
    </lineage>
</organism>
<keyword evidence="2" id="KW-1185">Reference proteome</keyword>
<protein>
    <submittedName>
        <fullName evidence="1">Uncharacterized protein</fullName>
    </submittedName>
</protein>
<proteinExistence type="predicted"/>
<dbReference type="Proteomes" id="UP000217076">
    <property type="component" value="Unassembled WGS sequence"/>
</dbReference>
<gene>
    <name evidence="1" type="ORF">SAMN05421742_1186</name>
</gene>
<dbReference type="STRING" id="83401.SAMN05421742_1186"/>
<reference evidence="2" key="1">
    <citation type="submission" date="2016-10" db="EMBL/GenBank/DDBJ databases">
        <authorList>
            <person name="Varghese N."/>
            <person name="Submissions S."/>
        </authorList>
    </citation>
    <scope>NUCLEOTIDE SEQUENCE [LARGE SCALE GENOMIC DNA]</scope>
    <source>
        <strain evidence="2">930I</strain>
    </source>
</reference>
<sequence>MWYQHEMVDPAAKRPGHFCIRRVGGRDYEIVRTDAPEAGAEPLEAARAAQYEAEWPAWRVDQIDRRLAEIDGLRSRPGGAIALAMAAGNPPPAEDVARLAGLEAEADTLRIERAALLGAGP</sequence>
<dbReference type="AlphaFoldDB" id="A0A1G8G0R6"/>